<dbReference type="InterPro" id="IPR036986">
    <property type="entry name" value="S4_RNA-bd_sf"/>
</dbReference>
<dbReference type="PANTHER" id="PTHR21600">
    <property type="entry name" value="MITOCHONDRIAL RNA PSEUDOURIDINE SYNTHASE"/>
    <property type="match status" value="1"/>
</dbReference>
<dbReference type="NCBIfam" id="TIGR00005">
    <property type="entry name" value="rluA_subfam"/>
    <property type="match status" value="1"/>
</dbReference>
<dbReference type="InterPro" id="IPR002942">
    <property type="entry name" value="S4_RNA-bd"/>
</dbReference>
<dbReference type="Pfam" id="PF00849">
    <property type="entry name" value="PseudoU_synth_2"/>
    <property type="match status" value="1"/>
</dbReference>
<dbReference type="InterPro" id="IPR006224">
    <property type="entry name" value="PsdUridine_synth_RluA-like_CS"/>
</dbReference>
<organism evidence="7">
    <name type="scientific">freshwater metagenome</name>
    <dbReference type="NCBI Taxonomy" id="449393"/>
    <lineage>
        <taxon>unclassified sequences</taxon>
        <taxon>metagenomes</taxon>
        <taxon>ecological metagenomes</taxon>
    </lineage>
</organism>
<dbReference type="EMBL" id="CAEZWB010000005">
    <property type="protein sequence ID" value="CAB4639729.1"/>
    <property type="molecule type" value="Genomic_DNA"/>
</dbReference>
<dbReference type="InterPro" id="IPR006145">
    <property type="entry name" value="PsdUridine_synth_RsuA/RluA"/>
</dbReference>
<evidence type="ECO:0000259" key="3">
    <source>
        <dbReference type="SMART" id="SM00363"/>
    </source>
</evidence>
<evidence type="ECO:0000256" key="1">
    <source>
        <dbReference type="ARBA" id="ARBA00010876"/>
    </source>
</evidence>
<dbReference type="Gene3D" id="3.10.290.10">
    <property type="entry name" value="RNA-binding S4 domain"/>
    <property type="match status" value="1"/>
</dbReference>
<dbReference type="PROSITE" id="PS50889">
    <property type="entry name" value="S4"/>
    <property type="match status" value="1"/>
</dbReference>
<dbReference type="CDD" id="cd02869">
    <property type="entry name" value="PseudoU_synth_RluA_like"/>
    <property type="match status" value="1"/>
</dbReference>
<dbReference type="InterPro" id="IPR020103">
    <property type="entry name" value="PsdUridine_synth_cat_dom_sf"/>
</dbReference>
<reference evidence="7" key="1">
    <citation type="submission" date="2020-05" db="EMBL/GenBank/DDBJ databases">
        <authorList>
            <person name="Chiriac C."/>
            <person name="Salcher M."/>
            <person name="Ghai R."/>
            <person name="Kavagutti S V."/>
        </authorList>
    </citation>
    <scope>NUCLEOTIDE SEQUENCE</scope>
</reference>
<dbReference type="EMBL" id="CAEZZM010000054">
    <property type="protein sequence ID" value="CAB4762545.1"/>
    <property type="molecule type" value="Genomic_DNA"/>
</dbReference>
<evidence type="ECO:0000256" key="2">
    <source>
        <dbReference type="ARBA" id="ARBA00023235"/>
    </source>
</evidence>
<gene>
    <name evidence="4" type="ORF">UFOPK2166_00095</name>
    <name evidence="5" type="ORF">UFOPK2657_00024</name>
    <name evidence="6" type="ORF">UFOPK2872_00583</name>
    <name evidence="7" type="ORF">UFOPK4000_00036</name>
</gene>
<dbReference type="PROSITE" id="PS01129">
    <property type="entry name" value="PSI_RLU"/>
    <property type="match status" value="1"/>
</dbReference>
<dbReference type="InterPro" id="IPR050188">
    <property type="entry name" value="RluA_PseudoU_synthase"/>
</dbReference>
<dbReference type="PANTHER" id="PTHR21600:SF44">
    <property type="entry name" value="RIBOSOMAL LARGE SUBUNIT PSEUDOURIDINE SYNTHASE D"/>
    <property type="match status" value="1"/>
</dbReference>
<evidence type="ECO:0000313" key="6">
    <source>
        <dbReference type="EMBL" id="CAB4762545.1"/>
    </source>
</evidence>
<dbReference type="GO" id="GO:0009982">
    <property type="term" value="F:pseudouridine synthase activity"/>
    <property type="evidence" value="ECO:0007669"/>
    <property type="project" value="InterPro"/>
</dbReference>
<feature type="domain" description="RNA-binding S4" evidence="3">
    <location>
        <begin position="13"/>
        <end position="72"/>
    </location>
</feature>
<name>A0A6J7MN26_9ZZZZ</name>
<dbReference type="GO" id="GO:0000455">
    <property type="term" value="P:enzyme-directed rRNA pseudouridine synthesis"/>
    <property type="evidence" value="ECO:0007669"/>
    <property type="project" value="TreeGrafter"/>
</dbReference>
<dbReference type="Gene3D" id="3.30.2350.10">
    <property type="entry name" value="Pseudouridine synthase"/>
    <property type="match status" value="1"/>
</dbReference>
<dbReference type="AlphaFoldDB" id="A0A6J7MN26"/>
<dbReference type="EMBL" id="CAEZYG010000002">
    <property type="protein sequence ID" value="CAB4701346.1"/>
    <property type="molecule type" value="Genomic_DNA"/>
</dbReference>
<dbReference type="GO" id="GO:0003723">
    <property type="term" value="F:RNA binding"/>
    <property type="evidence" value="ECO:0007669"/>
    <property type="project" value="InterPro"/>
</dbReference>
<dbReference type="SUPFAM" id="SSF55120">
    <property type="entry name" value="Pseudouridine synthase"/>
    <property type="match status" value="1"/>
</dbReference>
<accession>A0A6J7MN26</accession>
<evidence type="ECO:0000313" key="5">
    <source>
        <dbReference type="EMBL" id="CAB4701346.1"/>
    </source>
</evidence>
<proteinExistence type="inferred from homology"/>
<dbReference type="EMBL" id="CAFBOT010000002">
    <property type="protein sequence ID" value="CAB4979843.1"/>
    <property type="molecule type" value="Genomic_DNA"/>
</dbReference>
<comment type="similarity">
    <text evidence="1">Belongs to the pseudouridine synthase RluA family.</text>
</comment>
<keyword evidence="2" id="KW-0413">Isomerase</keyword>
<dbReference type="SMART" id="SM00363">
    <property type="entry name" value="S4"/>
    <property type="match status" value="1"/>
</dbReference>
<dbReference type="SUPFAM" id="SSF55174">
    <property type="entry name" value="Alpha-L RNA-binding motif"/>
    <property type="match status" value="1"/>
</dbReference>
<evidence type="ECO:0000313" key="7">
    <source>
        <dbReference type="EMBL" id="CAB4979843.1"/>
    </source>
</evidence>
<dbReference type="InterPro" id="IPR006225">
    <property type="entry name" value="PsdUridine_synth_RluC/D"/>
</dbReference>
<sequence>MLIELIPAALHEQRLDRVVSLISDISRASTATLISVGGVQVDGVVATAGKVKVREGQQVSIDTALLPRKELPQPDPSITLEIVYQDADVAVINKAPGMVVHPGAGNPSGTMVNGALALFPEMATVGDTLRPGVVHRLDAGTTGLMVMARTQKAYEFLVDALSRRDVTRKYVALVWGHPSVQEGIIDAPIGRDHRDPTKMAVMVDGKTARTKFDVVRTFDLPQPCALIECQLETGRTHQIRVHLDSIGHPVVGDATYGGARSSLSCSRPMLHATALRFAHPVSGEELGFEVPIPDDMNQIVGRCS</sequence>
<protein>
    <submittedName>
        <fullName evidence="7">Unannotated protein</fullName>
    </submittedName>
</protein>
<evidence type="ECO:0000313" key="4">
    <source>
        <dbReference type="EMBL" id="CAB4639729.1"/>
    </source>
</evidence>